<dbReference type="SUPFAM" id="SSF89895">
    <property type="entry name" value="FYSH domain"/>
    <property type="match status" value="1"/>
</dbReference>
<dbReference type="OrthoDB" id="10253092at2759"/>
<comment type="subcellular location">
    <subcellularLocation>
        <location evidence="1">Cytoplasm</location>
    </subcellularLocation>
</comment>
<evidence type="ECO:0000256" key="1">
    <source>
        <dbReference type="ARBA" id="ARBA00004496"/>
    </source>
</evidence>
<protein>
    <submittedName>
        <fullName evidence="7">Ribosome maturation protein SDO1</fullName>
    </submittedName>
</protein>
<evidence type="ECO:0000256" key="5">
    <source>
        <dbReference type="ARBA" id="ARBA00049708"/>
    </source>
</evidence>
<organism evidence="7 8">
    <name type="scientific">Nosema granulosis</name>
    <dbReference type="NCBI Taxonomy" id="83296"/>
    <lineage>
        <taxon>Eukaryota</taxon>
        <taxon>Fungi</taxon>
        <taxon>Fungi incertae sedis</taxon>
        <taxon>Microsporidia</taxon>
        <taxon>Nosematidae</taxon>
        <taxon>Nosema</taxon>
    </lineage>
</organism>
<dbReference type="GO" id="GO:0042254">
    <property type="term" value="P:ribosome biogenesis"/>
    <property type="evidence" value="ECO:0007669"/>
    <property type="project" value="UniProtKB-KW"/>
</dbReference>
<accession>A0A9P6H0A1</accession>
<dbReference type="InterPro" id="IPR039100">
    <property type="entry name" value="Sdo1/SBDS-like"/>
</dbReference>
<dbReference type="Pfam" id="PF01172">
    <property type="entry name" value="SBDS_N"/>
    <property type="match status" value="1"/>
</dbReference>
<gene>
    <name evidence="7" type="primary">SDO1</name>
    <name evidence="7" type="ORF">NGRA_1004</name>
</gene>
<comment type="caution">
    <text evidence="7">The sequence shown here is derived from an EMBL/GenBank/DDBJ whole genome shotgun (WGS) entry which is preliminary data.</text>
</comment>
<dbReference type="Gene3D" id="3.30.1250.10">
    <property type="entry name" value="Ribosome maturation protein SBDS, N-terminal domain"/>
    <property type="match status" value="1"/>
</dbReference>
<evidence type="ECO:0000256" key="2">
    <source>
        <dbReference type="ARBA" id="ARBA00007433"/>
    </source>
</evidence>
<dbReference type="PANTHER" id="PTHR10927:SF1">
    <property type="entry name" value="RIBOSOME MATURATION PROTEIN SBDS"/>
    <property type="match status" value="1"/>
</dbReference>
<evidence type="ECO:0000259" key="6">
    <source>
        <dbReference type="Pfam" id="PF01172"/>
    </source>
</evidence>
<dbReference type="PANTHER" id="PTHR10927">
    <property type="entry name" value="RIBOSOME MATURATION PROTEIN SBDS"/>
    <property type="match status" value="1"/>
</dbReference>
<dbReference type="InterPro" id="IPR019783">
    <property type="entry name" value="SDO1/SBDS_N"/>
</dbReference>
<feature type="domain" description="Ribosome maturation protein SDO1/SBDS N-terminal" evidence="6">
    <location>
        <begin position="12"/>
        <end position="96"/>
    </location>
</feature>
<evidence type="ECO:0000256" key="4">
    <source>
        <dbReference type="ARBA" id="ARBA00022517"/>
    </source>
</evidence>
<keyword evidence="8" id="KW-1185">Reference proteome</keyword>
<sequence length="218" mass="25726">MFTPLNVKKLTNVSVVTLKKFGKRYEVAIYPNKLYEYQKKITTNLEEIVQHQTIFRNVSKGEVCSKGDLELFNKPVPEIIREILERGHEQKNEATRNKEVEMAEKEIVDLVRKKVTKNGKFLSYEAMKNVIHSKFKISINTKKQAQEIVSKLEKEGYERINYKIECEEEVDFQGLIYRDGEVLISSRDLPEFKKHCKERNIQFVVHQPKEEEESEEIE</sequence>
<reference evidence="7 8" key="1">
    <citation type="journal article" date="2020" name="Genome Biol. Evol.">
        <title>Comparative genomics of strictly vertically transmitted, feminizing microsporidia endosymbionts of amphipod crustaceans.</title>
        <authorList>
            <person name="Cormier A."/>
            <person name="Chebbi M.A."/>
            <person name="Giraud I."/>
            <person name="Wattier R."/>
            <person name="Teixeira M."/>
            <person name="Gilbert C."/>
            <person name="Rigaud T."/>
            <person name="Cordaux R."/>
        </authorList>
    </citation>
    <scope>NUCLEOTIDE SEQUENCE [LARGE SCALE GENOMIC DNA]</scope>
    <source>
        <strain evidence="7 8">Ou3-Ou53</strain>
    </source>
</reference>
<dbReference type="GO" id="GO:0005737">
    <property type="term" value="C:cytoplasm"/>
    <property type="evidence" value="ECO:0007669"/>
    <property type="project" value="UniProtKB-SubCell"/>
</dbReference>
<dbReference type="Proteomes" id="UP000740883">
    <property type="component" value="Unassembled WGS sequence"/>
</dbReference>
<evidence type="ECO:0000256" key="3">
    <source>
        <dbReference type="ARBA" id="ARBA00022490"/>
    </source>
</evidence>
<evidence type="ECO:0000313" key="8">
    <source>
        <dbReference type="Proteomes" id="UP000740883"/>
    </source>
</evidence>
<comment type="subunit">
    <text evidence="5">Associates with the 60S ribosomal subunit.</text>
</comment>
<dbReference type="EMBL" id="SBJO01000051">
    <property type="protein sequence ID" value="KAF9763863.1"/>
    <property type="molecule type" value="Genomic_DNA"/>
</dbReference>
<keyword evidence="4" id="KW-0690">Ribosome biogenesis</keyword>
<keyword evidence="3" id="KW-0963">Cytoplasm</keyword>
<name>A0A9P6H0A1_9MICR</name>
<dbReference type="AlphaFoldDB" id="A0A9P6H0A1"/>
<comment type="similarity">
    <text evidence="2">Belongs to the SDO1/SBDS family.</text>
</comment>
<evidence type="ECO:0000313" key="7">
    <source>
        <dbReference type="EMBL" id="KAF9763863.1"/>
    </source>
</evidence>
<proteinExistence type="inferred from homology"/>
<dbReference type="InterPro" id="IPR036786">
    <property type="entry name" value="Ribosome_mat_SBDS_N_sf"/>
</dbReference>